<comment type="caution">
    <text evidence="1">The sequence shown here is derived from an EMBL/GenBank/DDBJ whole genome shotgun (WGS) entry which is preliminary data.</text>
</comment>
<dbReference type="Proteomes" id="UP001457282">
    <property type="component" value="Unassembled WGS sequence"/>
</dbReference>
<name>A0AAW1VYL3_RUBAR</name>
<dbReference type="EMBL" id="JBEDUW010000007">
    <property type="protein sequence ID" value="KAK9913423.1"/>
    <property type="molecule type" value="Genomic_DNA"/>
</dbReference>
<proteinExistence type="predicted"/>
<gene>
    <name evidence="1" type="ORF">M0R45_037241</name>
</gene>
<evidence type="ECO:0000313" key="1">
    <source>
        <dbReference type="EMBL" id="KAK9913423.1"/>
    </source>
</evidence>
<organism evidence="1 2">
    <name type="scientific">Rubus argutus</name>
    <name type="common">Southern blackberry</name>
    <dbReference type="NCBI Taxonomy" id="59490"/>
    <lineage>
        <taxon>Eukaryota</taxon>
        <taxon>Viridiplantae</taxon>
        <taxon>Streptophyta</taxon>
        <taxon>Embryophyta</taxon>
        <taxon>Tracheophyta</taxon>
        <taxon>Spermatophyta</taxon>
        <taxon>Magnoliopsida</taxon>
        <taxon>eudicotyledons</taxon>
        <taxon>Gunneridae</taxon>
        <taxon>Pentapetalae</taxon>
        <taxon>rosids</taxon>
        <taxon>fabids</taxon>
        <taxon>Rosales</taxon>
        <taxon>Rosaceae</taxon>
        <taxon>Rosoideae</taxon>
        <taxon>Rosoideae incertae sedis</taxon>
        <taxon>Rubus</taxon>
    </lineage>
</organism>
<keyword evidence="2" id="KW-1185">Reference proteome</keyword>
<accession>A0AAW1VYL3</accession>
<dbReference type="AlphaFoldDB" id="A0AAW1VYL3"/>
<sequence>MFNELNDSSLNIRIFSFHILWKSPKRVASLIYVPKRSEGKDIVVDTTPSTKIDDGEGPSFVRKSLIQVQHEENVASLQLGWIDPTIAPSSVDRLQAECEDPMKKRGLAGERVVLDAKLKVAAAIAKNGGWTVVFNPCKYIGLCGLGLLPDIGGIGAEEAGCSGDGATSGWAHNKGLDGYGVWADEIDGCPDLGVAKPP</sequence>
<reference evidence="1 2" key="1">
    <citation type="journal article" date="2023" name="G3 (Bethesda)">
        <title>A chromosome-length genome assembly and annotation of blackberry (Rubus argutus, cv. 'Hillquist').</title>
        <authorList>
            <person name="Bruna T."/>
            <person name="Aryal R."/>
            <person name="Dudchenko O."/>
            <person name="Sargent D.J."/>
            <person name="Mead D."/>
            <person name="Buti M."/>
            <person name="Cavallini A."/>
            <person name="Hytonen T."/>
            <person name="Andres J."/>
            <person name="Pham M."/>
            <person name="Weisz D."/>
            <person name="Mascagni F."/>
            <person name="Usai G."/>
            <person name="Natali L."/>
            <person name="Bassil N."/>
            <person name="Fernandez G.E."/>
            <person name="Lomsadze A."/>
            <person name="Armour M."/>
            <person name="Olukolu B."/>
            <person name="Poorten T."/>
            <person name="Britton C."/>
            <person name="Davik J."/>
            <person name="Ashrafi H."/>
            <person name="Aiden E.L."/>
            <person name="Borodovsky M."/>
            <person name="Worthington M."/>
        </authorList>
    </citation>
    <scope>NUCLEOTIDE SEQUENCE [LARGE SCALE GENOMIC DNA]</scope>
    <source>
        <strain evidence="1">PI 553951</strain>
    </source>
</reference>
<evidence type="ECO:0000313" key="2">
    <source>
        <dbReference type="Proteomes" id="UP001457282"/>
    </source>
</evidence>
<protein>
    <submittedName>
        <fullName evidence="1">Uncharacterized protein</fullName>
    </submittedName>
</protein>